<sequence>MALIKPFKITHYDVSLNGVLDKLITPPYDVISKEEQEIFYKSHPLNIIRLVLGKQYPADSESDNKYTRAAQTLHEWLQRGVLVREQEPGFAVYQVSFELPEGGAQTIDGIVALVKVDDYGQGKVLPHEKTYKGPKEDQLKLLRACRSHFTPIHGLFDDGSDVIRDAYASLLRQPPLQETKDAQGSVHRVWVVHDDRIVARIRDFMKDKSIFIADGHHRYETARAYKEEIERSQKPPADDSHEYVMMYLTSMNHPGLTILPAHRMITGVDNFDLSQVLERLSPVFEIENLCYWNGNRGESVRLMLERLKAAATVGGQFGFVVRGDECLRLLRLKDFSIIDDLMDQEIPKSLRTLDVTILGELILNRAFGIDKGSGEGQVEYTPRAHEALKKVFDGEVQASFILNPTRVDQMRTAAELGHKLPHKSTYFYPKLSSGLVLNVFGE</sequence>
<protein>
    <submittedName>
        <fullName evidence="1">DUF1015 domain-containing protein</fullName>
    </submittedName>
</protein>
<accession>A0A7C4EYX4</accession>
<comment type="caution">
    <text evidence="1">The sequence shown here is derived from an EMBL/GenBank/DDBJ whole genome shotgun (WGS) entry which is preliminary data.</text>
</comment>
<organism evidence="1">
    <name type="scientific">Desulfomonile tiedjei</name>
    <dbReference type="NCBI Taxonomy" id="2358"/>
    <lineage>
        <taxon>Bacteria</taxon>
        <taxon>Pseudomonadati</taxon>
        <taxon>Thermodesulfobacteriota</taxon>
        <taxon>Desulfomonilia</taxon>
        <taxon>Desulfomonilales</taxon>
        <taxon>Desulfomonilaceae</taxon>
        <taxon>Desulfomonile</taxon>
    </lineage>
</organism>
<dbReference type="InterPro" id="IPR008323">
    <property type="entry name" value="UCP033563"/>
</dbReference>
<dbReference type="PANTHER" id="PTHR36454:SF1">
    <property type="entry name" value="DUF1015 DOMAIN-CONTAINING PROTEIN"/>
    <property type="match status" value="1"/>
</dbReference>
<dbReference type="PANTHER" id="PTHR36454">
    <property type="entry name" value="LMO2823 PROTEIN"/>
    <property type="match status" value="1"/>
</dbReference>
<dbReference type="AlphaFoldDB" id="A0A7C4EYX4"/>
<evidence type="ECO:0000313" key="1">
    <source>
        <dbReference type="EMBL" id="HGH62135.1"/>
    </source>
</evidence>
<proteinExistence type="predicted"/>
<dbReference type="EMBL" id="DTGT01000411">
    <property type="protein sequence ID" value="HGH62135.1"/>
    <property type="molecule type" value="Genomic_DNA"/>
</dbReference>
<reference evidence="1" key="1">
    <citation type="journal article" date="2020" name="mSystems">
        <title>Genome- and Community-Level Interaction Insights into Carbon Utilization and Element Cycling Functions of Hydrothermarchaeota in Hydrothermal Sediment.</title>
        <authorList>
            <person name="Zhou Z."/>
            <person name="Liu Y."/>
            <person name="Xu W."/>
            <person name="Pan J."/>
            <person name="Luo Z.H."/>
            <person name="Li M."/>
        </authorList>
    </citation>
    <scope>NUCLEOTIDE SEQUENCE [LARGE SCALE GENOMIC DNA]</scope>
    <source>
        <strain evidence="1">SpSt-769</strain>
    </source>
</reference>
<name>A0A7C4EYX4_9BACT</name>
<dbReference type="Pfam" id="PF06245">
    <property type="entry name" value="DUF1015"/>
    <property type="match status" value="1"/>
</dbReference>
<dbReference type="PIRSF" id="PIRSF033563">
    <property type="entry name" value="UCP033563"/>
    <property type="match status" value="1"/>
</dbReference>
<gene>
    <name evidence="1" type="ORF">ENV54_12650</name>
</gene>